<name>A0AAE1F0E6_PETCI</name>
<comment type="caution">
    <text evidence="1">The sequence shown here is derived from an EMBL/GenBank/DDBJ whole genome shotgun (WGS) entry which is preliminary data.</text>
</comment>
<evidence type="ECO:0008006" key="3">
    <source>
        <dbReference type="Google" id="ProtNLM"/>
    </source>
</evidence>
<reference evidence="1" key="1">
    <citation type="submission" date="2023-10" db="EMBL/GenBank/DDBJ databases">
        <title>Genome assemblies of two species of porcelain crab, Petrolisthes cinctipes and Petrolisthes manimaculis (Anomura: Porcellanidae).</title>
        <authorList>
            <person name="Angst P."/>
        </authorList>
    </citation>
    <scope>NUCLEOTIDE SEQUENCE</scope>
    <source>
        <strain evidence="1">PB745_01</strain>
        <tissue evidence="1">Gill</tissue>
    </source>
</reference>
<proteinExistence type="predicted"/>
<keyword evidence="2" id="KW-1185">Reference proteome</keyword>
<dbReference type="Proteomes" id="UP001286313">
    <property type="component" value="Unassembled WGS sequence"/>
</dbReference>
<evidence type="ECO:0000313" key="1">
    <source>
        <dbReference type="EMBL" id="KAK3864572.1"/>
    </source>
</evidence>
<gene>
    <name evidence="1" type="ORF">Pcinc_029755</name>
</gene>
<accession>A0AAE1F0E6</accession>
<dbReference type="EMBL" id="JAWQEG010003769">
    <property type="protein sequence ID" value="KAK3864572.1"/>
    <property type="molecule type" value="Genomic_DNA"/>
</dbReference>
<sequence>MCFLGKKVERGSVRAPSVSCLNPRQQLLSLPSAVTTPGRRLLLWIRDRLVGMSILIDTGAALSLVPAQRGHACTGHPSYNLVVANGTPIATYGI</sequence>
<evidence type="ECO:0000313" key="2">
    <source>
        <dbReference type="Proteomes" id="UP001286313"/>
    </source>
</evidence>
<organism evidence="1 2">
    <name type="scientific">Petrolisthes cinctipes</name>
    <name type="common">Flat porcelain crab</name>
    <dbReference type="NCBI Taxonomy" id="88211"/>
    <lineage>
        <taxon>Eukaryota</taxon>
        <taxon>Metazoa</taxon>
        <taxon>Ecdysozoa</taxon>
        <taxon>Arthropoda</taxon>
        <taxon>Crustacea</taxon>
        <taxon>Multicrustacea</taxon>
        <taxon>Malacostraca</taxon>
        <taxon>Eumalacostraca</taxon>
        <taxon>Eucarida</taxon>
        <taxon>Decapoda</taxon>
        <taxon>Pleocyemata</taxon>
        <taxon>Anomura</taxon>
        <taxon>Galatheoidea</taxon>
        <taxon>Porcellanidae</taxon>
        <taxon>Petrolisthes</taxon>
    </lineage>
</organism>
<dbReference type="AlphaFoldDB" id="A0AAE1F0E6"/>
<protein>
    <recommendedName>
        <fullName evidence="3">Peptidase A2 domain-containing protein</fullName>
    </recommendedName>
</protein>